<feature type="compositionally biased region" description="Pro residues" evidence="1">
    <location>
        <begin position="383"/>
        <end position="438"/>
    </location>
</feature>
<protein>
    <recommendedName>
        <fullName evidence="4">Cell wall protein</fullName>
    </recommendedName>
</protein>
<evidence type="ECO:0000313" key="2">
    <source>
        <dbReference type="EMBL" id="KDN64067.1"/>
    </source>
</evidence>
<dbReference type="EMBL" id="JMSE01001162">
    <property type="protein sequence ID" value="KDN64067.1"/>
    <property type="molecule type" value="Genomic_DNA"/>
</dbReference>
<feature type="compositionally biased region" description="Low complexity" evidence="1">
    <location>
        <begin position="352"/>
        <end position="382"/>
    </location>
</feature>
<dbReference type="InterPro" id="IPR021054">
    <property type="entry name" value="Cell_wall_mannoprotein_1"/>
</dbReference>
<dbReference type="GO" id="GO:0005576">
    <property type="term" value="C:extracellular region"/>
    <property type="evidence" value="ECO:0007669"/>
    <property type="project" value="TreeGrafter"/>
</dbReference>
<organism evidence="2 3">
    <name type="scientific">Colletotrichum sublineola</name>
    <name type="common">Sorghum anthracnose fungus</name>
    <dbReference type="NCBI Taxonomy" id="1173701"/>
    <lineage>
        <taxon>Eukaryota</taxon>
        <taxon>Fungi</taxon>
        <taxon>Dikarya</taxon>
        <taxon>Ascomycota</taxon>
        <taxon>Pezizomycotina</taxon>
        <taxon>Sordariomycetes</taxon>
        <taxon>Hypocreomycetidae</taxon>
        <taxon>Glomerellales</taxon>
        <taxon>Glomerellaceae</taxon>
        <taxon>Colletotrichum</taxon>
        <taxon>Colletotrichum graminicola species complex</taxon>
    </lineage>
</organism>
<dbReference type="PANTHER" id="PTHR38123:SF6">
    <property type="entry name" value="CELL WALL SERINE-THREONINE-RICH GALACTOMANNOPROTEIN MP1 (AFU_ORTHOLOGUE AFUA_4G03240)"/>
    <property type="match status" value="1"/>
</dbReference>
<reference evidence="3" key="1">
    <citation type="journal article" date="2014" name="Genome Announc.">
        <title>Draft genome sequence of Colletotrichum sublineola, a destructive pathogen of cultivated sorghum.</title>
        <authorList>
            <person name="Baroncelli R."/>
            <person name="Sanz-Martin J.M."/>
            <person name="Rech G.E."/>
            <person name="Sukno S.A."/>
            <person name="Thon M.R."/>
        </authorList>
    </citation>
    <scope>NUCLEOTIDE SEQUENCE [LARGE SCALE GENOMIC DNA]</scope>
    <source>
        <strain evidence="3">TX430BB</strain>
    </source>
</reference>
<evidence type="ECO:0000313" key="3">
    <source>
        <dbReference type="Proteomes" id="UP000027238"/>
    </source>
</evidence>
<feature type="region of interest" description="Disordered" evidence="1">
    <location>
        <begin position="1"/>
        <end position="46"/>
    </location>
</feature>
<dbReference type="Proteomes" id="UP000027238">
    <property type="component" value="Unassembled WGS sequence"/>
</dbReference>
<dbReference type="Gene3D" id="1.20.1280.140">
    <property type="match status" value="1"/>
</dbReference>
<keyword evidence="3" id="KW-1185">Reference proteome</keyword>
<sequence length="457" mass="46864">MGASPPSSWLRGLQHLENPYVPDAKTRPPWQGSNPSPHDAAGSEPLQAGRVSSCRAYTPRRYVSPSHVSAAPARAYDATPLPAHLDNAHDPIMGPSRTDRAKVINLFHLPSNKTFFFGASKNSRTSAWSLLQPQPSFLTQTFRSPSLPPLPLFGIAAITAAVPLQSLRAVELGRRAPGDPDAIEKALSPVSQSLTNLDLAILALDGGPVTANNLLVSSQQTQAATEQATVTIQAANDLGPFRAARLRRTTDDLIDQTTTTINDLVSRKPILDNMGVSGVALESLQRQKVSTMALTTALEDKVPRVGQRIAADSRSKIESVLDQGIAAYSVPAVAAAPINPPAAAVPAPPAAAPASPAAAPVPAAGPANPSGIPLAAPANPRAGPVPPPAAAPSPVPAAPVPPAVPAVGAPLPPAPVPPPAVGAPPTAPVPAPAPPPQITPITGRKDKKKKKTAALGL</sequence>
<comment type="caution">
    <text evidence="2">The sequence shown here is derived from an EMBL/GenBank/DDBJ whole genome shotgun (WGS) entry which is preliminary data.</text>
</comment>
<dbReference type="eggNOG" id="ENOG502SR1T">
    <property type="taxonomic scope" value="Eukaryota"/>
</dbReference>
<proteinExistence type="predicted"/>
<dbReference type="AlphaFoldDB" id="A0A066X528"/>
<accession>A0A066X528</accession>
<evidence type="ECO:0008006" key="4">
    <source>
        <dbReference type="Google" id="ProtNLM"/>
    </source>
</evidence>
<dbReference type="PANTHER" id="PTHR38123">
    <property type="entry name" value="CELL WALL SERINE-THREONINE-RICH GALACTOMANNOPROTEIN MP1 (AFU_ORTHOLOGUE AFUA_4G03240)"/>
    <property type="match status" value="1"/>
</dbReference>
<name>A0A066X528_COLSU</name>
<feature type="compositionally biased region" description="Basic residues" evidence="1">
    <location>
        <begin position="445"/>
        <end position="457"/>
    </location>
</feature>
<gene>
    <name evidence="2" type="ORF">CSUB01_05085</name>
</gene>
<dbReference type="Pfam" id="PF12296">
    <property type="entry name" value="HsbA"/>
    <property type="match status" value="1"/>
</dbReference>
<evidence type="ECO:0000256" key="1">
    <source>
        <dbReference type="SAM" id="MobiDB-lite"/>
    </source>
</evidence>
<dbReference type="STRING" id="1173701.A0A066X528"/>
<dbReference type="HOGENOM" id="CLU_598531_0_0_1"/>
<feature type="region of interest" description="Disordered" evidence="1">
    <location>
        <begin position="343"/>
        <end position="457"/>
    </location>
</feature>
<dbReference type="OrthoDB" id="4850711at2759"/>